<evidence type="ECO:0000256" key="1">
    <source>
        <dbReference type="SAM" id="Phobius"/>
    </source>
</evidence>
<proteinExistence type="predicted"/>
<keyword evidence="1" id="KW-0472">Membrane</keyword>
<dbReference type="EMBL" id="JAMXLR010000036">
    <property type="protein sequence ID" value="MCO6044398.1"/>
    <property type="molecule type" value="Genomic_DNA"/>
</dbReference>
<reference evidence="2" key="1">
    <citation type="submission" date="2022-06" db="EMBL/GenBank/DDBJ databases">
        <title>Aeoliella straminimaris, a novel planctomycete from sediments.</title>
        <authorList>
            <person name="Vitorino I.R."/>
            <person name="Lage O.M."/>
        </authorList>
    </citation>
    <scope>NUCLEOTIDE SEQUENCE</scope>
    <source>
        <strain evidence="2">ICT_H6.2</strain>
    </source>
</reference>
<dbReference type="AlphaFoldDB" id="A0A9X2JH95"/>
<sequence length="94" mass="10230">MTDEKVQPSSQVYLPPVDCQSIATATISARMRLAVLSVPSVHMLSHLLRFEQSTARSKHPLYQVLGMSTVCGWASTGIGLFYGILQAIAPRAEL</sequence>
<name>A0A9X2JH95_9BACT</name>
<gene>
    <name evidence="2" type="ORF">NG895_10820</name>
</gene>
<keyword evidence="3" id="KW-1185">Reference proteome</keyword>
<organism evidence="2 3">
    <name type="scientific">Aeoliella straminimaris</name>
    <dbReference type="NCBI Taxonomy" id="2954799"/>
    <lineage>
        <taxon>Bacteria</taxon>
        <taxon>Pseudomonadati</taxon>
        <taxon>Planctomycetota</taxon>
        <taxon>Planctomycetia</taxon>
        <taxon>Pirellulales</taxon>
        <taxon>Lacipirellulaceae</taxon>
        <taxon>Aeoliella</taxon>
    </lineage>
</organism>
<evidence type="ECO:0000313" key="2">
    <source>
        <dbReference type="EMBL" id="MCO6044398.1"/>
    </source>
</evidence>
<feature type="transmembrane region" description="Helical" evidence="1">
    <location>
        <begin position="61"/>
        <end position="85"/>
    </location>
</feature>
<dbReference type="RefSeq" id="WP_252852500.1">
    <property type="nucleotide sequence ID" value="NZ_JAMXLR010000036.1"/>
</dbReference>
<comment type="caution">
    <text evidence="2">The sequence shown here is derived from an EMBL/GenBank/DDBJ whole genome shotgun (WGS) entry which is preliminary data.</text>
</comment>
<protein>
    <submittedName>
        <fullName evidence="2">Uncharacterized protein</fullName>
    </submittedName>
</protein>
<dbReference type="Proteomes" id="UP001155241">
    <property type="component" value="Unassembled WGS sequence"/>
</dbReference>
<evidence type="ECO:0000313" key="3">
    <source>
        <dbReference type="Proteomes" id="UP001155241"/>
    </source>
</evidence>
<keyword evidence="1" id="KW-1133">Transmembrane helix</keyword>
<keyword evidence="1" id="KW-0812">Transmembrane</keyword>
<accession>A0A9X2JH95</accession>